<evidence type="ECO:0000259" key="18">
    <source>
        <dbReference type="Pfam" id="PF02544"/>
    </source>
</evidence>
<comment type="catalytic activity">
    <reaction evidence="14">
        <text>5alpha-pregnane-3,20-dione + NADP(+) = progesterone + NADPH + H(+)</text>
        <dbReference type="Rhea" id="RHEA:21952"/>
        <dbReference type="ChEBI" id="CHEBI:15378"/>
        <dbReference type="ChEBI" id="CHEBI:17026"/>
        <dbReference type="ChEBI" id="CHEBI:28952"/>
        <dbReference type="ChEBI" id="CHEBI:57783"/>
        <dbReference type="ChEBI" id="CHEBI:58349"/>
        <dbReference type="EC" id="1.3.1.22"/>
    </reaction>
    <physiologicalReaction direction="right-to-left" evidence="14">
        <dbReference type="Rhea" id="RHEA:21954"/>
    </physiologicalReaction>
</comment>
<dbReference type="KEGG" id="cel:CELE_F19H6.4"/>
<evidence type="ECO:0000256" key="9">
    <source>
        <dbReference type="ARBA" id="ARBA00022989"/>
    </source>
</evidence>
<evidence type="ECO:0000256" key="16">
    <source>
        <dbReference type="ARBA" id="ARBA00049397"/>
    </source>
</evidence>
<evidence type="ECO:0000256" key="11">
    <source>
        <dbReference type="ARBA" id="ARBA00023098"/>
    </source>
</evidence>
<comment type="similarity">
    <text evidence="3 17">Belongs to the steroid 5-alpha reductase family.</text>
</comment>
<keyword evidence="12 17" id="KW-0472">Membrane</keyword>
<dbReference type="Bgee" id="WBGene00008959">
    <property type="expression patterns" value="Expressed in embryo and 3 other cell types or tissues"/>
</dbReference>
<feature type="transmembrane region" description="Helical" evidence="17">
    <location>
        <begin position="101"/>
        <end position="121"/>
    </location>
</feature>
<sequence length="243" mass="27904">MREILLTMAWAMIGMAVIVFLALTRGFTAGYGRYADRSKYGINPKLAWFIQEAPAFFIPLYYLRRGPSNSGYELNAAFLFHYFFRALIYPCRIRSTTKSPVAIVAAATFFCAYNGFLQGYWNAFYQPEEPWTTRKLVGSLMYCTGMYINHKSDTILRELRADGGTGYKIPTGFLYEYISCPNYAGEIMEWIGYSILAWNLPALAFAIFTIANIGPRAVAHHKWYKETFPGYPPNRRILIPRIF</sequence>
<evidence type="ECO:0000256" key="10">
    <source>
        <dbReference type="ARBA" id="ARBA00023002"/>
    </source>
</evidence>
<dbReference type="Gene3D" id="1.20.120.1630">
    <property type="match status" value="1"/>
</dbReference>
<dbReference type="EMBL" id="BX284606">
    <property type="protein sequence ID" value="CAA92168.1"/>
    <property type="molecule type" value="Genomic_DNA"/>
</dbReference>
<comment type="caution">
    <text evidence="17">Lacks conserved residue(s) required for the propagation of feature annotation.</text>
</comment>
<keyword evidence="10" id="KW-0560">Oxidoreductase</keyword>
<dbReference type="EC" id="1.3.1.22" evidence="17"/>
<evidence type="ECO:0000256" key="5">
    <source>
        <dbReference type="ARBA" id="ARBA00022782"/>
    </source>
</evidence>
<evidence type="ECO:0000256" key="15">
    <source>
        <dbReference type="ARBA" id="ARBA00049166"/>
    </source>
</evidence>
<evidence type="ECO:0000256" key="1">
    <source>
        <dbReference type="ARBA" id="ARBA00004154"/>
    </source>
</evidence>
<keyword evidence="5" id="KW-0221">Differentiation</keyword>
<organism evidence="19 20">
    <name type="scientific">Caenorhabditis elegans</name>
    <dbReference type="NCBI Taxonomy" id="6239"/>
    <lineage>
        <taxon>Eukaryota</taxon>
        <taxon>Metazoa</taxon>
        <taxon>Ecdysozoa</taxon>
        <taxon>Nematoda</taxon>
        <taxon>Chromadorea</taxon>
        <taxon>Rhabditida</taxon>
        <taxon>Rhabditina</taxon>
        <taxon>Rhabditomorpha</taxon>
        <taxon>Rhabditoidea</taxon>
        <taxon>Rhabditidae</taxon>
        <taxon>Peloderinae</taxon>
        <taxon>Caenorhabditis</taxon>
    </lineage>
</organism>
<evidence type="ECO:0000256" key="2">
    <source>
        <dbReference type="ARBA" id="ARBA00004477"/>
    </source>
</evidence>
<evidence type="ECO:0000256" key="13">
    <source>
        <dbReference type="ARBA" id="ARBA00037789"/>
    </source>
</evidence>
<dbReference type="Pfam" id="PF02544">
    <property type="entry name" value="Steroid_dh"/>
    <property type="match status" value="1"/>
</dbReference>
<dbReference type="OMA" id="PHYALEW"/>
<evidence type="ECO:0000313" key="19">
    <source>
        <dbReference type="EMBL" id="CAA92168.1"/>
    </source>
</evidence>
<evidence type="ECO:0000256" key="7">
    <source>
        <dbReference type="ARBA" id="ARBA00022848"/>
    </source>
</evidence>
<dbReference type="CTD" id="184699"/>
<dbReference type="PaxDb" id="6239-F19H6.4"/>
<dbReference type="AGR" id="WB:WBGene00008959"/>
<keyword evidence="8" id="KW-0521">NADP</keyword>
<dbReference type="GO" id="GO:0003865">
    <property type="term" value="F:3-oxo-5-alpha-steroid 4-dehydrogenase activity"/>
    <property type="evidence" value="ECO:0000318"/>
    <property type="project" value="GO_Central"/>
</dbReference>
<dbReference type="GO" id="GO:0047751">
    <property type="term" value="F:3-oxo-5-alpha-steroid 4-dehydrogenase (NADP+) activity"/>
    <property type="evidence" value="ECO:0007669"/>
    <property type="project" value="UniProtKB-EC"/>
</dbReference>
<accession>Q19605</accession>
<dbReference type="AlphaFoldDB" id="Q19605"/>
<dbReference type="GO" id="GO:0006694">
    <property type="term" value="P:steroid biosynthetic process"/>
    <property type="evidence" value="ECO:0000318"/>
    <property type="project" value="GO_Central"/>
</dbReference>
<dbReference type="InParanoid" id="Q19605"/>
<comment type="catalytic activity">
    <reaction evidence="15">
        <text>androst-4-ene-3,17-dione + NADPH + H(+) = 5alpha-androstan-3,17-dione + NADP(+)</text>
        <dbReference type="Rhea" id="RHEA:50816"/>
        <dbReference type="ChEBI" id="CHEBI:15378"/>
        <dbReference type="ChEBI" id="CHEBI:15994"/>
        <dbReference type="ChEBI" id="CHEBI:16422"/>
        <dbReference type="ChEBI" id="CHEBI:57783"/>
        <dbReference type="ChEBI" id="CHEBI:58349"/>
    </reaction>
    <physiologicalReaction direction="left-to-right" evidence="15">
        <dbReference type="Rhea" id="RHEA:50817"/>
    </physiologicalReaction>
</comment>
<comment type="catalytic activity">
    <reaction evidence="16">
        <text>17beta-hydroxy-5alpha-androstan-3-one + NADP(+) = testosterone + NADPH + H(+)</text>
        <dbReference type="Rhea" id="RHEA:50820"/>
        <dbReference type="ChEBI" id="CHEBI:15378"/>
        <dbReference type="ChEBI" id="CHEBI:16330"/>
        <dbReference type="ChEBI" id="CHEBI:17347"/>
        <dbReference type="ChEBI" id="CHEBI:57783"/>
        <dbReference type="ChEBI" id="CHEBI:58349"/>
        <dbReference type="EC" id="1.3.1.22"/>
    </reaction>
    <physiologicalReaction direction="right-to-left" evidence="16">
        <dbReference type="Rhea" id="RHEA:50822"/>
    </physiologicalReaction>
</comment>
<dbReference type="FunCoup" id="Q19605">
    <property type="interactions" value="45"/>
</dbReference>
<dbReference type="OrthoDB" id="5788137at2759"/>
<dbReference type="PIRSF" id="PIRSF015596">
    <property type="entry name" value="5_alpha-SR2"/>
    <property type="match status" value="1"/>
</dbReference>
<dbReference type="PANTHER" id="PTHR10556">
    <property type="entry name" value="3-OXO-5-ALPHA-STEROID 4-DEHYDROGENASE"/>
    <property type="match status" value="1"/>
</dbReference>
<reference evidence="19 20" key="1">
    <citation type="journal article" date="1998" name="Science">
        <title>Genome sequence of the nematode C. elegans: a platform for investigating biology.</title>
        <authorList>
            <consortium name="The C. elegans sequencing consortium"/>
            <person name="Sulson J.E."/>
            <person name="Waterston R."/>
        </authorList>
    </citation>
    <scope>NUCLEOTIDE SEQUENCE [LARGE SCALE GENOMIC DNA]</scope>
    <source>
        <strain evidence="19 20">Bristol N2</strain>
    </source>
</reference>
<dbReference type="eggNOG" id="KOG1638">
    <property type="taxonomic scope" value="Eukaryota"/>
</dbReference>
<evidence type="ECO:0000256" key="12">
    <source>
        <dbReference type="ARBA" id="ARBA00023136"/>
    </source>
</evidence>
<keyword evidence="20" id="KW-1185">Reference proteome</keyword>
<dbReference type="HOGENOM" id="CLU_065395_1_1_1"/>
<gene>
    <name evidence="19 21" type="primary">srdf-2.1</name>
    <name evidence="19" type="ORF">CELE_F19H6.4</name>
    <name evidence="21" type="ORF">F19H6.4</name>
</gene>
<evidence type="ECO:0000256" key="14">
    <source>
        <dbReference type="ARBA" id="ARBA00048292"/>
    </source>
</evidence>
<dbReference type="STRING" id="6239.F19H6.4.1"/>
<evidence type="ECO:0000313" key="21">
    <source>
        <dbReference type="WormBase" id="F19H6.4"/>
    </source>
</evidence>
<keyword evidence="9 17" id="KW-1133">Transmembrane helix</keyword>
<feature type="domain" description="3-oxo-5-alpha-steroid 4-dehydrogenase C-terminal" evidence="18">
    <location>
        <begin position="98"/>
        <end position="243"/>
    </location>
</feature>
<dbReference type="GO" id="GO:0005789">
    <property type="term" value="C:endoplasmic reticulum membrane"/>
    <property type="evidence" value="ECO:0007669"/>
    <property type="project" value="UniProtKB-SubCell"/>
</dbReference>
<keyword evidence="7" id="KW-0492">Microsome</keyword>
<comment type="subcellular location">
    <subcellularLocation>
        <location evidence="2">Endoplasmic reticulum membrane</location>
        <topology evidence="2">Multi-pass membrane protein</topology>
    </subcellularLocation>
    <subcellularLocation>
        <location evidence="1">Microsome membrane</location>
        <topology evidence="1">Multi-pass membrane protein</topology>
    </subcellularLocation>
</comment>
<dbReference type="PIR" id="T21123">
    <property type="entry name" value="T21123"/>
</dbReference>
<evidence type="ECO:0000256" key="3">
    <source>
        <dbReference type="ARBA" id="ARBA00007742"/>
    </source>
</evidence>
<dbReference type="RefSeq" id="NP_510077.1">
    <property type="nucleotide sequence ID" value="NM_077676.4"/>
</dbReference>
<evidence type="ECO:0000256" key="8">
    <source>
        <dbReference type="ARBA" id="ARBA00022857"/>
    </source>
</evidence>
<dbReference type="Proteomes" id="UP000001940">
    <property type="component" value="Chromosome X"/>
</dbReference>
<feature type="transmembrane region" description="Helical" evidence="17">
    <location>
        <begin position="6"/>
        <end position="25"/>
    </location>
</feature>
<dbReference type="UCSC" id="F19H6.4">
    <property type="organism name" value="c. elegans"/>
</dbReference>
<dbReference type="GO" id="GO:0006702">
    <property type="term" value="P:androgen biosynthetic process"/>
    <property type="evidence" value="ECO:0007669"/>
    <property type="project" value="UniProtKB-ARBA"/>
</dbReference>
<dbReference type="InterPro" id="IPR039357">
    <property type="entry name" value="SRD5A/TECR"/>
</dbReference>
<dbReference type="GO" id="GO:0030154">
    <property type="term" value="P:cell differentiation"/>
    <property type="evidence" value="ECO:0007669"/>
    <property type="project" value="UniProtKB-KW"/>
</dbReference>
<comment type="function">
    <text evidence="13">Converts testosterone into 5-alpha-dihydrotestosterone and progesterone or corticosterone into their corresponding 5-alpha-3-oxosteroids. It plays a central role in sexual differentiation and androgen physiology.</text>
</comment>
<keyword evidence="11" id="KW-0443">Lipid metabolism</keyword>
<evidence type="ECO:0000313" key="20">
    <source>
        <dbReference type="Proteomes" id="UP000001940"/>
    </source>
</evidence>
<dbReference type="Reactome" id="R-CEL-193048">
    <property type="pathway name" value="Androgen biosynthesis"/>
</dbReference>
<dbReference type="SMR" id="Q19605"/>
<dbReference type="GeneID" id="184699"/>
<dbReference type="InterPro" id="IPR001104">
    <property type="entry name" value="3-oxo-5_a-steroid_4-DH_C"/>
</dbReference>
<keyword evidence="6" id="KW-0256">Endoplasmic reticulum</keyword>
<dbReference type="PhylomeDB" id="Q19605"/>
<proteinExistence type="inferred from homology"/>
<protein>
    <recommendedName>
        <fullName evidence="17">3-oxo-5alpha-steroid 4-dehydrogenase (NADP(+))</fullName>
        <ecNumber evidence="17">1.3.1.22</ecNumber>
    </recommendedName>
</protein>
<keyword evidence="4 17" id="KW-0812">Transmembrane</keyword>
<dbReference type="PROSITE" id="PS50244">
    <property type="entry name" value="S5A_REDUCTASE"/>
    <property type="match status" value="1"/>
</dbReference>
<comment type="catalytic activity">
    <reaction evidence="17">
        <text>a 3-oxo-5alpha-steroid + NADP(+) = a 3-oxo-Delta(4)-steroid + NADPH + H(+)</text>
        <dbReference type="Rhea" id="RHEA:54384"/>
        <dbReference type="ChEBI" id="CHEBI:13601"/>
        <dbReference type="ChEBI" id="CHEBI:15378"/>
        <dbReference type="ChEBI" id="CHEBI:47909"/>
        <dbReference type="ChEBI" id="CHEBI:57783"/>
        <dbReference type="ChEBI" id="CHEBI:58349"/>
        <dbReference type="EC" id="1.3.1.22"/>
    </reaction>
</comment>
<dbReference type="GO" id="GO:0042446">
    <property type="term" value="P:hormone biosynthetic process"/>
    <property type="evidence" value="ECO:0000318"/>
    <property type="project" value="GO_Central"/>
</dbReference>
<evidence type="ECO:0000256" key="17">
    <source>
        <dbReference type="PIRNR" id="PIRNR015596"/>
    </source>
</evidence>
<feature type="transmembrane region" description="Helical" evidence="17">
    <location>
        <begin position="190"/>
        <end position="213"/>
    </location>
</feature>
<dbReference type="InterPro" id="IPR016636">
    <property type="entry name" value="3-oxo-5-alpha-steroid_4-DH"/>
</dbReference>
<evidence type="ECO:0000256" key="6">
    <source>
        <dbReference type="ARBA" id="ARBA00022824"/>
    </source>
</evidence>
<evidence type="ECO:0000256" key="4">
    <source>
        <dbReference type="ARBA" id="ARBA00022692"/>
    </source>
</evidence>
<dbReference type="PANTHER" id="PTHR10556:SF57">
    <property type="entry name" value="3-OXO-5-ALPHA-STEROID 4-DEHYDROGENASE 1"/>
    <property type="match status" value="1"/>
</dbReference>
<name>Q19605_CAEEL</name>
<dbReference type="FunFam" id="1.20.120.1630:FF:000014">
    <property type="entry name" value="Steroid 5-alpha reductase, putative"/>
    <property type="match status" value="1"/>
</dbReference>
<dbReference type="WormBase" id="F19H6.4">
    <property type="protein sequence ID" value="CE03235"/>
    <property type="gene ID" value="WBGene00008959"/>
    <property type="gene designation" value="srdf-2.1"/>
</dbReference>